<evidence type="ECO:0000256" key="1">
    <source>
        <dbReference type="SAM" id="SignalP"/>
    </source>
</evidence>
<sequence>MKSHVAAQKTSYKNTFALLVAFALLIVPALAGAAIKDHTIQIEFIFDYQAITDKTVTGYRLYKDGDLVCETSSPDAQYFDCVVTSSTGVFDFTLTARYDNGTESPPSTPFPLTIFDETSPVLALLALTGQLPNGIEGLGAVAGNSAVDLADVIHLLRQGTVQ</sequence>
<reference evidence="2 3" key="1">
    <citation type="submission" date="2016-11" db="EMBL/GenBank/DDBJ databases">
        <authorList>
            <person name="Jaros S."/>
            <person name="Januszkiewicz K."/>
            <person name="Wedrychowicz H."/>
        </authorList>
    </citation>
    <scope>NUCLEOTIDE SEQUENCE [LARGE SCALE GENOMIC DNA]</scope>
    <source>
        <strain evidence="2 3">DSM 9705</strain>
    </source>
</reference>
<dbReference type="STRING" id="1121409.SAMN02745124_04185"/>
<name>A0A1M5YL65_9BACT</name>
<dbReference type="RefSeq" id="WP_073379163.1">
    <property type="nucleotide sequence ID" value="NZ_FQXS01000042.1"/>
</dbReference>
<keyword evidence="3" id="KW-1185">Reference proteome</keyword>
<dbReference type="Proteomes" id="UP000184139">
    <property type="component" value="Unassembled WGS sequence"/>
</dbReference>
<protein>
    <submittedName>
        <fullName evidence="2">Uncharacterized protein</fullName>
    </submittedName>
</protein>
<feature type="chain" id="PRO_5013155515" evidence="1">
    <location>
        <begin position="34"/>
        <end position="162"/>
    </location>
</feature>
<dbReference type="AlphaFoldDB" id="A0A1M5YL65"/>
<gene>
    <name evidence="2" type="ORF">SAMN02745124_04185</name>
</gene>
<evidence type="ECO:0000313" key="2">
    <source>
        <dbReference type="EMBL" id="SHI12807.1"/>
    </source>
</evidence>
<proteinExistence type="predicted"/>
<keyword evidence="1" id="KW-0732">Signal</keyword>
<evidence type="ECO:0000313" key="3">
    <source>
        <dbReference type="Proteomes" id="UP000184139"/>
    </source>
</evidence>
<dbReference type="EMBL" id="FQXS01000042">
    <property type="protein sequence ID" value="SHI12807.1"/>
    <property type="molecule type" value="Genomic_DNA"/>
</dbReference>
<accession>A0A1M5YL65</accession>
<organism evidence="2 3">
    <name type="scientific">Desulfofustis glycolicus DSM 9705</name>
    <dbReference type="NCBI Taxonomy" id="1121409"/>
    <lineage>
        <taxon>Bacteria</taxon>
        <taxon>Pseudomonadati</taxon>
        <taxon>Thermodesulfobacteriota</taxon>
        <taxon>Desulfobulbia</taxon>
        <taxon>Desulfobulbales</taxon>
        <taxon>Desulfocapsaceae</taxon>
        <taxon>Desulfofustis</taxon>
    </lineage>
</organism>
<feature type="signal peptide" evidence="1">
    <location>
        <begin position="1"/>
        <end position="33"/>
    </location>
</feature>